<dbReference type="InterPro" id="IPR005801">
    <property type="entry name" value="ADC_synthase"/>
</dbReference>
<dbReference type="Gene3D" id="3.60.120.10">
    <property type="entry name" value="Anthranilate synthase"/>
    <property type="match status" value="1"/>
</dbReference>
<keyword evidence="4" id="KW-1185">Reference proteome</keyword>
<dbReference type="SUPFAM" id="SSF56322">
    <property type="entry name" value="ADC synthase"/>
    <property type="match status" value="1"/>
</dbReference>
<feature type="non-terminal residue" evidence="3">
    <location>
        <position position="1"/>
    </location>
</feature>
<dbReference type="Proteomes" id="UP000437736">
    <property type="component" value="Unassembled WGS sequence"/>
</dbReference>
<proteinExistence type="predicted"/>
<organism evidence="3 4">
    <name type="scientific">Acidiferrimicrobium australe</name>
    <dbReference type="NCBI Taxonomy" id="2664430"/>
    <lineage>
        <taxon>Bacteria</taxon>
        <taxon>Bacillati</taxon>
        <taxon>Actinomycetota</taxon>
        <taxon>Acidimicrobiia</taxon>
        <taxon>Acidimicrobiales</taxon>
        <taxon>Acidimicrobiaceae</taxon>
        <taxon>Acidiferrimicrobium</taxon>
    </lineage>
</organism>
<feature type="domain" description="Chorismate-utilising enzyme C-terminal" evidence="2">
    <location>
        <begin position="1"/>
        <end position="29"/>
    </location>
</feature>
<sequence>PKVRAMQIIDELEPVKRGPYAGPLSCVDGGMPGAAAGRGRRVLPPAGRGRALTS</sequence>
<feature type="compositionally biased region" description="Low complexity" evidence="1">
    <location>
        <begin position="33"/>
        <end position="54"/>
    </location>
</feature>
<evidence type="ECO:0000259" key="2">
    <source>
        <dbReference type="Pfam" id="PF00425"/>
    </source>
</evidence>
<name>A0ABW9QXJ8_9ACTN</name>
<reference evidence="3 4" key="1">
    <citation type="submission" date="2019-11" db="EMBL/GenBank/DDBJ databases">
        <title>Acidiferrimicrobium australis gen. nov., sp. nov., an acidophilic and obligately heterotrophic, member of the Actinobacteria that catalyses dissimilatory oxido- reduction of iron isolated from metal-rich acidic water in Chile.</title>
        <authorList>
            <person name="Gonzalez D."/>
            <person name="Huber K."/>
            <person name="Hedrich S."/>
            <person name="Rojas-Villalobos C."/>
            <person name="Quatrini R."/>
            <person name="Dinamarca M.A."/>
            <person name="Schwarz A."/>
            <person name="Canales C."/>
            <person name="Nancucheo I."/>
        </authorList>
    </citation>
    <scope>NUCLEOTIDE SEQUENCE [LARGE SCALE GENOMIC DNA]</scope>
    <source>
        <strain evidence="3 4">USS-CCA1</strain>
    </source>
</reference>
<dbReference type="Pfam" id="PF00425">
    <property type="entry name" value="Chorismate_bind"/>
    <property type="match status" value="1"/>
</dbReference>
<evidence type="ECO:0000256" key="1">
    <source>
        <dbReference type="SAM" id="MobiDB-lite"/>
    </source>
</evidence>
<dbReference type="InterPro" id="IPR015890">
    <property type="entry name" value="Chorismate_C"/>
</dbReference>
<evidence type="ECO:0000313" key="4">
    <source>
        <dbReference type="Proteomes" id="UP000437736"/>
    </source>
</evidence>
<dbReference type="EMBL" id="WJHE01001087">
    <property type="protein sequence ID" value="MST34592.1"/>
    <property type="molecule type" value="Genomic_DNA"/>
</dbReference>
<comment type="caution">
    <text evidence="3">The sequence shown here is derived from an EMBL/GenBank/DDBJ whole genome shotgun (WGS) entry which is preliminary data.</text>
</comment>
<protein>
    <submittedName>
        <fullName evidence="3">Anthranilate synthase component I</fullName>
    </submittedName>
</protein>
<feature type="region of interest" description="Disordered" evidence="1">
    <location>
        <begin position="32"/>
        <end position="54"/>
    </location>
</feature>
<accession>A0ABW9QXJ8</accession>
<gene>
    <name evidence="3" type="ORF">GHK86_17925</name>
</gene>
<evidence type="ECO:0000313" key="3">
    <source>
        <dbReference type="EMBL" id="MST34592.1"/>
    </source>
</evidence>